<dbReference type="EMBL" id="CAKMRJ010000002">
    <property type="protein sequence ID" value="CAH1416929.1"/>
    <property type="molecule type" value="Genomic_DNA"/>
</dbReference>
<sequence length="137" mass="15009">MEAMENGYDTEPGNLQIDLEIHNPKNLNSGHGLRFKPSAVQNLVTLATSSTKHNMKSSLNFGPKVSNCYSSYPNNGSNQEDEDEDGGLVETPIEETIYKGHTFLVEAPVREEKNHISSSIGGGPRNKPQITPQPESE</sequence>
<keyword evidence="3" id="KW-1185">Reference proteome</keyword>
<name>A0AAU9LYP6_9ASTR</name>
<accession>A0AAU9LYP6</accession>
<protein>
    <submittedName>
        <fullName evidence="2">Uncharacterized protein</fullName>
    </submittedName>
</protein>
<comment type="caution">
    <text evidence="2">The sequence shown here is derived from an EMBL/GenBank/DDBJ whole genome shotgun (WGS) entry which is preliminary data.</text>
</comment>
<feature type="region of interest" description="Disordered" evidence="1">
    <location>
        <begin position="68"/>
        <end position="90"/>
    </location>
</feature>
<evidence type="ECO:0000256" key="1">
    <source>
        <dbReference type="SAM" id="MobiDB-lite"/>
    </source>
</evidence>
<organism evidence="2 3">
    <name type="scientific">Lactuca virosa</name>
    <dbReference type="NCBI Taxonomy" id="75947"/>
    <lineage>
        <taxon>Eukaryota</taxon>
        <taxon>Viridiplantae</taxon>
        <taxon>Streptophyta</taxon>
        <taxon>Embryophyta</taxon>
        <taxon>Tracheophyta</taxon>
        <taxon>Spermatophyta</taxon>
        <taxon>Magnoliopsida</taxon>
        <taxon>eudicotyledons</taxon>
        <taxon>Gunneridae</taxon>
        <taxon>Pentapetalae</taxon>
        <taxon>asterids</taxon>
        <taxon>campanulids</taxon>
        <taxon>Asterales</taxon>
        <taxon>Asteraceae</taxon>
        <taxon>Cichorioideae</taxon>
        <taxon>Cichorieae</taxon>
        <taxon>Lactucinae</taxon>
        <taxon>Lactuca</taxon>
    </lineage>
</organism>
<dbReference type="Proteomes" id="UP001157418">
    <property type="component" value="Unassembled WGS sequence"/>
</dbReference>
<reference evidence="2 3" key="1">
    <citation type="submission" date="2022-01" db="EMBL/GenBank/DDBJ databases">
        <authorList>
            <person name="Xiong W."/>
            <person name="Schranz E."/>
        </authorList>
    </citation>
    <scope>NUCLEOTIDE SEQUENCE [LARGE SCALE GENOMIC DNA]</scope>
</reference>
<feature type="compositionally biased region" description="Polar residues" evidence="1">
    <location>
        <begin position="128"/>
        <end position="137"/>
    </location>
</feature>
<gene>
    <name evidence="2" type="ORF">LVIROSA_LOCUS4659</name>
</gene>
<feature type="compositionally biased region" description="Polar residues" evidence="1">
    <location>
        <begin position="68"/>
        <end position="78"/>
    </location>
</feature>
<evidence type="ECO:0000313" key="3">
    <source>
        <dbReference type="Proteomes" id="UP001157418"/>
    </source>
</evidence>
<feature type="region of interest" description="Disordered" evidence="1">
    <location>
        <begin position="109"/>
        <end position="137"/>
    </location>
</feature>
<evidence type="ECO:0000313" key="2">
    <source>
        <dbReference type="EMBL" id="CAH1416929.1"/>
    </source>
</evidence>
<proteinExistence type="predicted"/>
<dbReference type="AlphaFoldDB" id="A0AAU9LYP6"/>